<organism evidence="1 2">
    <name type="scientific">Actinorhabdospora filicis</name>
    <dbReference type="NCBI Taxonomy" id="1785913"/>
    <lineage>
        <taxon>Bacteria</taxon>
        <taxon>Bacillati</taxon>
        <taxon>Actinomycetota</taxon>
        <taxon>Actinomycetes</taxon>
        <taxon>Micromonosporales</taxon>
        <taxon>Micromonosporaceae</taxon>
        <taxon>Actinorhabdospora</taxon>
    </lineage>
</organism>
<evidence type="ECO:0000313" key="1">
    <source>
        <dbReference type="EMBL" id="GLZ77451.1"/>
    </source>
</evidence>
<dbReference type="AlphaFoldDB" id="A0A9W6W9E6"/>
<dbReference type="EMBL" id="BSTX01000001">
    <property type="protein sequence ID" value="GLZ77451.1"/>
    <property type="molecule type" value="Genomic_DNA"/>
</dbReference>
<evidence type="ECO:0000313" key="2">
    <source>
        <dbReference type="Proteomes" id="UP001165079"/>
    </source>
</evidence>
<keyword evidence="2" id="KW-1185">Reference proteome</keyword>
<dbReference type="Proteomes" id="UP001165079">
    <property type="component" value="Unassembled WGS sequence"/>
</dbReference>
<dbReference type="RefSeq" id="WP_285662555.1">
    <property type="nucleotide sequence ID" value="NZ_BSTX01000001.1"/>
</dbReference>
<gene>
    <name evidence="1" type="ORF">Afil01_22580</name>
</gene>
<reference evidence="1" key="1">
    <citation type="submission" date="2023-03" db="EMBL/GenBank/DDBJ databases">
        <title>Actinorhabdospora filicis NBRC 111898.</title>
        <authorList>
            <person name="Ichikawa N."/>
            <person name="Sato H."/>
            <person name="Tonouchi N."/>
        </authorList>
    </citation>
    <scope>NUCLEOTIDE SEQUENCE</scope>
    <source>
        <strain evidence="1">NBRC 111898</strain>
    </source>
</reference>
<accession>A0A9W6W9E6</accession>
<comment type="caution">
    <text evidence="1">The sequence shown here is derived from an EMBL/GenBank/DDBJ whole genome shotgun (WGS) entry which is preliminary data.</text>
</comment>
<proteinExistence type="predicted"/>
<protein>
    <submittedName>
        <fullName evidence="1">Uncharacterized protein</fullName>
    </submittedName>
</protein>
<sequence length="112" mass="11987">MGADDADPLEDRDGAVGVTPVELLSYASDQPRRFFLHRWADASGVSGTGRVAYGVAWPDGRAITRWIGSGTGVSQICVWDSIDEILRIHGHGGATELHWLDAEPAGDIVTQS</sequence>
<name>A0A9W6W9E6_9ACTN</name>